<dbReference type="AlphaFoldDB" id="A0A811PN95"/>
<evidence type="ECO:0000256" key="3">
    <source>
        <dbReference type="SAM" id="SignalP"/>
    </source>
</evidence>
<dbReference type="OrthoDB" id="1480833at2759"/>
<accession>A0A811PN95</accession>
<proteinExistence type="predicted"/>
<evidence type="ECO:0000256" key="2">
    <source>
        <dbReference type="ARBA" id="ARBA00023157"/>
    </source>
</evidence>
<evidence type="ECO:0000313" key="5">
    <source>
        <dbReference type="EMBL" id="CAD6247269.1"/>
    </source>
</evidence>
<dbReference type="PANTHER" id="PTHR33147:SF28">
    <property type="entry name" value="DEFENSIN-LIKE PROTEIN 6"/>
    <property type="match status" value="1"/>
</dbReference>
<evidence type="ECO:0000313" key="6">
    <source>
        <dbReference type="Proteomes" id="UP000604825"/>
    </source>
</evidence>
<dbReference type="InterPro" id="IPR008176">
    <property type="entry name" value="Defensin_plant"/>
</dbReference>
<feature type="signal peptide" evidence="3">
    <location>
        <begin position="1"/>
        <end position="21"/>
    </location>
</feature>
<dbReference type="Pfam" id="PF00304">
    <property type="entry name" value="Gamma-thionin"/>
    <property type="match status" value="1"/>
</dbReference>
<dbReference type="Proteomes" id="UP000604825">
    <property type="component" value="Unassembled WGS sequence"/>
</dbReference>
<feature type="domain" description="Knottins-like" evidence="4">
    <location>
        <begin position="29"/>
        <end position="76"/>
    </location>
</feature>
<dbReference type="PROSITE" id="PS00940">
    <property type="entry name" value="GAMMA_THIONIN"/>
    <property type="match status" value="1"/>
</dbReference>
<dbReference type="Gene3D" id="3.30.30.10">
    <property type="entry name" value="Knottin, scorpion toxin-like"/>
    <property type="match status" value="1"/>
</dbReference>
<dbReference type="CDD" id="cd00107">
    <property type="entry name" value="Knot1"/>
    <property type="match status" value="1"/>
</dbReference>
<evidence type="ECO:0000256" key="1">
    <source>
        <dbReference type="ARBA" id="ARBA00022729"/>
    </source>
</evidence>
<keyword evidence="1 3" id="KW-0732">Signal</keyword>
<dbReference type="SUPFAM" id="SSF57095">
    <property type="entry name" value="Scorpion toxin-like"/>
    <property type="match status" value="1"/>
</dbReference>
<organism evidence="5 6">
    <name type="scientific">Miscanthus lutarioriparius</name>
    <dbReference type="NCBI Taxonomy" id="422564"/>
    <lineage>
        <taxon>Eukaryota</taxon>
        <taxon>Viridiplantae</taxon>
        <taxon>Streptophyta</taxon>
        <taxon>Embryophyta</taxon>
        <taxon>Tracheophyta</taxon>
        <taxon>Spermatophyta</taxon>
        <taxon>Magnoliopsida</taxon>
        <taxon>Liliopsida</taxon>
        <taxon>Poales</taxon>
        <taxon>Poaceae</taxon>
        <taxon>PACMAD clade</taxon>
        <taxon>Panicoideae</taxon>
        <taxon>Andropogonodae</taxon>
        <taxon>Andropogoneae</taxon>
        <taxon>Saccharinae</taxon>
        <taxon>Miscanthus</taxon>
    </lineage>
</organism>
<dbReference type="PRINTS" id="PR00288">
    <property type="entry name" value="PUROTHIONIN"/>
</dbReference>
<dbReference type="InterPro" id="IPR036574">
    <property type="entry name" value="Scorpion_toxin-like_sf"/>
</dbReference>
<protein>
    <recommendedName>
        <fullName evidence="4">Knottins-like domain-containing protein</fullName>
    </recommendedName>
</protein>
<dbReference type="EMBL" id="CAJGYO010000007">
    <property type="protein sequence ID" value="CAD6247269.1"/>
    <property type="molecule type" value="Genomic_DNA"/>
</dbReference>
<comment type="caution">
    <text evidence="5">The sequence shown here is derived from an EMBL/GenBank/DDBJ whole genome shotgun (WGS) entry which is preliminary data.</text>
</comment>
<sequence length="76" mass="8219">MGAAPFFVILLVIVAAETATSRVVVEEKHCLSQSHAFKGLCLSDTNCESVCKTEKFTGGKCKIDGVSRKCFCKKDC</sequence>
<dbReference type="GO" id="GO:0006952">
    <property type="term" value="P:defense response"/>
    <property type="evidence" value="ECO:0007669"/>
    <property type="project" value="InterPro"/>
</dbReference>
<evidence type="ECO:0000259" key="4">
    <source>
        <dbReference type="SMART" id="SM00505"/>
    </source>
</evidence>
<feature type="chain" id="PRO_5032895808" description="Knottins-like domain-containing protein" evidence="3">
    <location>
        <begin position="22"/>
        <end position="76"/>
    </location>
</feature>
<dbReference type="SMART" id="SM00505">
    <property type="entry name" value="Knot1"/>
    <property type="match status" value="1"/>
</dbReference>
<dbReference type="InterPro" id="IPR003614">
    <property type="entry name" value="Knottins"/>
</dbReference>
<name>A0A811PN95_9POAL</name>
<gene>
    <name evidence="5" type="ORF">NCGR_LOCUS31480</name>
</gene>
<dbReference type="PANTHER" id="PTHR33147">
    <property type="entry name" value="DEFENSIN-LIKE PROTEIN 1"/>
    <property type="match status" value="1"/>
</dbReference>
<reference evidence="5" key="1">
    <citation type="submission" date="2020-10" db="EMBL/GenBank/DDBJ databases">
        <authorList>
            <person name="Han B."/>
            <person name="Lu T."/>
            <person name="Zhao Q."/>
            <person name="Huang X."/>
            <person name="Zhao Y."/>
        </authorList>
    </citation>
    <scope>NUCLEOTIDE SEQUENCE</scope>
</reference>
<keyword evidence="6" id="KW-1185">Reference proteome</keyword>
<keyword evidence="2" id="KW-1015">Disulfide bond</keyword>